<dbReference type="InterPro" id="IPR036928">
    <property type="entry name" value="AS_sf"/>
</dbReference>
<accession>A0A6J6FJ06</accession>
<dbReference type="EMBL" id="CAEZUB010000032">
    <property type="protein sequence ID" value="CAB4587689.1"/>
    <property type="molecule type" value="Genomic_DNA"/>
</dbReference>
<dbReference type="Pfam" id="PF01425">
    <property type="entry name" value="Amidase"/>
    <property type="match status" value="1"/>
</dbReference>
<evidence type="ECO:0000259" key="1">
    <source>
        <dbReference type="Pfam" id="PF01425"/>
    </source>
</evidence>
<protein>
    <submittedName>
        <fullName evidence="2">Unannotated protein</fullName>
    </submittedName>
</protein>
<feature type="domain" description="Amidase" evidence="1">
    <location>
        <begin position="34"/>
        <end position="427"/>
    </location>
</feature>
<dbReference type="PANTHER" id="PTHR42678:SF34">
    <property type="entry name" value="OS04G0183300 PROTEIN"/>
    <property type="match status" value="1"/>
</dbReference>
<gene>
    <name evidence="2" type="ORF">UFOPK1775_00434</name>
</gene>
<dbReference type="SUPFAM" id="SSF75304">
    <property type="entry name" value="Amidase signature (AS) enzymes"/>
    <property type="match status" value="1"/>
</dbReference>
<dbReference type="PANTHER" id="PTHR42678">
    <property type="entry name" value="AMIDASE"/>
    <property type="match status" value="1"/>
</dbReference>
<name>A0A6J6FJ06_9ZZZZ</name>
<evidence type="ECO:0000313" key="2">
    <source>
        <dbReference type="EMBL" id="CAB4587689.1"/>
    </source>
</evidence>
<proteinExistence type="predicted"/>
<dbReference type="AlphaFoldDB" id="A0A6J6FJ06"/>
<dbReference type="Gene3D" id="3.90.1300.10">
    <property type="entry name" value="Amidase signature (AS) domain"/>
    <property type="match status" value="1"/>
</dbReference>
<sequence length="450" mass="47920">MANNGIGEGVEEALQKIKDVDKSGYELNSVLSLTDNLEVNHKPGPLSGVPILIKDNIEAIGLPATAGSLALSGRTVERDSTIAKRLRDAGATIIGSTNLSEWANIRSQKSTSGWSAVGGLTANPWKHERSAGGSSSGSGAAVAANIVSMAVGSETDGSIICPASLNGCVGIKPTVGSIPRDAMVPISASQDTPGPMTQTVVQSALLLDVLTNRNEYVKSAGENFSLKFGFVTDWITQDDGTNELLTDLVSKLSKANISISELSLPEPSEKDGEDEFKVLLHELNDDLANYLKNRPGLGVRNLAEVVEFNLKNKDSEMRYFAQEYFDLALELGGRNSSYQKLRQSNLDWAQNKVLNPAFENFDILLGATYSPAWVSNLSGGDDYSSASWISMAPAIAGTPIGCLPMGIVDGLPVGVGVVSRFNQENLLINAMSKIERVLGLGILQPTFYKK</sequence>
<dbReference type="InterPro" id="IPR023631">
    <property type="entry name" value="Amidase_dom"/>
</dbReference>
<reference evidence="2" key="1">
    <citation type="submission" date="2020-05" db="EMBL/GenBank/DDBJ databases">
        <authorList>
            <person name="Chiriac C."/>
            <person name="Salcher M."/>
            <person name="Ghai R."/>
            <person name="Kavagutti S V."/>
        </authorList>
    </citation>
    <scope>NUCLEOTIDE SEQUENCE</scope>
</reference>
<organism evidence="2">
    <name type="scientific">freshwater metagenome</name>
    <dbReference type="NCBI Taxonomy" id="449393"/>
    <lineage>
        <taxon>unclassified sequences</taxon>
        <taxon>metagenomes</taxon>
        <taxon>ecological metagenomes</taxon>
    </lineage>
</organism>